<keyword evidence="1" id="KW-0812">Transmembrane</keyword>
<dbReference type="Proteomes" id="UP000500953">
    <property type="component" value="Chromosome"/>
</dbReference>
<name>A0A6G9YZR9_9NOCA</name>
<sequence length="54" mass="5599">MFDLRTLVILMISLTIAIAAGWLTVRTGQPPAAGILAGGAAFGGTLVLLDKFVR</sequence>
<evidence type="ECO:0000256" key="1">
    <source>
        <dbReference type="SAM" id="Phobius"/>
    </source>
</evidence>
<evidence type="ECO:0000313" key="2">
    <source>
        <dbReference type="EMBL" id="QIS18738.1"/>
    </source>
</evidence>
<evidence type="ECO:0000313" key="3">
    <source>
        <dbReference type="Proteomes" id="UP000500953"/>
    </source>
</evidence>
<feature type="transmembrane region" description="Helical" evidence="1">
    <location>
        <begin position="31"/>
        <end position="49"/>
    </location>
</feature>
<dbReference type="EMBL" id="CP046173">
    <property type="protein sequence ID" value="QIS18738.1"/>
    <property type="molecule type" value="Genomic_DNA"/>
</dbReference>
<proteinExistence type="predicted"/>
<keyword evidence="1" id="KW-1133">Transmembrane helix</keyword>
<protein>
    <submittedName>
        <fullName evidence="2">Uncharacterized protein</fullName>
    </submittedName>
</protein>
<gene>
    <name evidence="2" type="ORF">F6W96_10995</name>
</gene>
<dbReference type="RefSeq" id="WP_167486059.1">
    <property type="nucleotide sequence ID" value="NZ_CP046173.1"/>
</dbReference>
<feature type="transmembrane region" description="Helical" evidence="1">
    <location>
        <begin position="7"/>
        <end position="25"/>
    </location>
</feature>
<organism evidence="2 3">
    <name type="scientific">Nocardia terpenica</name>
    <dbReference type="NCBI Taxonomy" id="455432"/>
    <lineage>
        <taxon>Bacteria</taxon>
        <taxon>Bacillati</taxon>
        <taxon>Actinomycetota</taxon>
        <taxon>Actinomycetes</taxon>
        <taxon>Mycobacteriales</taxon>
        <taxon>Nocardiaceae</taxon>
        <taxon>Nocardia</taxon>
    </lineage>
</organism>
<dbReference type="AlphaFoldDB" id="A0A6G9YZR9"/>
<reference evidence="2 3" key="1">
    <citation type="journal article" date="2019" name="ACS Chem. Biol.">
        <title>Identification and Mobilization of a Cryptic Antibiotic Biosynthesis Gene Locus from a Human-Pathogenic Nocardia Isolate.</title>
        <authorList>
            <person name="Herisse M."/>
            <person name="Ishida K."/>
            <person name="Porter J.L."/>
            <person name="Howden B."/>
            <person name="Hertweck C."/>
            <person name="Stinear T.P."/>
            <person name="Pidot S.J."/>
        </authorList>
    </citation>
    <scope>NUCLEOTIDE SEQUENCE [LARGE SCALE GENOMIC DNA]</scope>
    <source>
        <strain evidence="2 3">AUSMDU00012715</strain>
    </source>
</reference>
<accession>A0A6G9YZR9</accession>
<keyword evidence="1" id="KW-0472">Membrane</keyword>